<organism evidence="1 2">
    <name type="scientific">Prorocentrum cordatum</name>
    <dbReference type="NCBI Taxonomy" id="2364126"/>
    <lineage>
        <taxon>Eukaryota</taxon>
        <taxon>Sar</taxon>
        <taxon>Alveolata</taxon>
        <taxon>Dinophyceae</taxon>
        <taxon>Prorocentrales</taxon>
        <taxon>Prorocentraceae</taxon>
        <taxon>Prorocentrum</taxon>
    </lineage>
</organism>
<protein>
    <submittedName>
        <fullName evidence="1">Uncharacterized protein</fullName>
    </submittedName>
</protein>
<name>A0ABN9TCA8_9DINO</name>
<gene>
    <name evidence="1" type="ORF">PCOR1329_LOCUS37729</name>
</gene>
<evidence type="ECO:0000313" key="1">
    <source>
        <dbReference type="EMBL" id="CAK0843356.1"/>
    </source>
</evidence>
<proteinExistence type="predicted"/>
<reference evidence="1" key="1">
    <citation type="submission" date="2023-10" db="EMBL/GenBank/DDBJ databases">
        <authorList>
            <person name="Chen Y."/>
            <person name="Shah S."/>
            <person name="Dougan E. K."/>
            <person name="Thang M."/>
            <person name="Chan C."/>
        </authorList>
    </citation>
    <scope>NUCLEOTIDE SEQUENCE [LARGE SCALE GENOMIC DNA]</scope>
</reference>
<dbReference type="Proteomes" id="UP001189429">
    <property type="component" value="Unassembled WGS sequence"/>
</dbReference>
<comment type="caution">
    <text evidence="1">The sequence shown here is derived from an EMBL/GenBank/DDBJ whole genome shotgun (WGS) entry which is preliminary data.</text>
</comment>
<accession>A0ABN9TCA8</accession>
<sequence>MARAQQEHWKPIFAGSPLSQDAVKARLREHLPHSDAACPPPRNISRGALWSVPARPSADFVRTSHPDLQPTQDRDEFQEKFTILTAEYNRVMNMSDEQIFWEAFDTGITRMATKRVDGPSLNPWERKFRQRAREQGRLEVDELEYDVDCRKQAELYLEGCAVDPSMESCGADDRSAEVLQELGVLPPE</sequence>
<dbReference type="EMBL" id="CAUYUJ010014573">
    <property type="protein sequence ID" value="CAK0843356.1"/>
    <property type="molecule type" value="Genomic_DNA"/>
</dbReference>
<keyword evidence="2" id="KW-1185">Reference proteome</keyword>
<evidence type="ECO:0000313" key="2">
    <source>
        <dbReference type="Proteomes" id="UP001189429"/>
    </source>
</evidence>